<dbReference type="EMBL" id="VUJU01000246">
    <property type="protein sequence ID" value="KAF0771845.1"/>
    <property type="molecule type" value="Genomic_DNA"/>
</dbReference>
<evidence type="ECO:0000313" key="5">
    <source>
        <dbReference type="EMBL" id="KAF0771845.1"/>
    </source>
</evidence>
<dbReference type="PANTHER" id="PTHR12098">
    <property type="entry name" value="E3 UBIQUITIN-PROTEIN LIGASE PELLINO-RELATED"/>
    <property type="match status" value="1"/>
</dbReference>
<evidence type="ECO:0000256" key="1">
    <source>
        <dbReference type="ARBA" id="ARBA00005639"/>
    </source>
</evidence>
<keyword evidence="6" id="KW-1185">Reference proteome</keyword>
<dbReference type="PANTHER" id="PTHR12098:SF2">
    <property type="entry name" value="PROTEIN PELLINO"/>
    <property type="match status" value="1"/>
</dbReference>
<evidence type="ECO:0000313" key="6">
    <source>
        <dbReference type="Proteomes" id="UP000478052"/>
    </source>
</evidence>
<keyword evidence="2" id="KW-0597">Phosphoprotein</keyword>
<feature type="domain" description="Pellino FHA" evidence="3">
    <location>
        <begin position="19"/>
        <end position="288"/>
    </location>
</feature>
<dbReference type="AlphaFoldDB" id="A0A6G0ZL69"/>
<dbReference type="Proteomes" id="UP000478052">
    <property type="component" value="Unassembled WGS sequence"/>
</dbReference>
<dbReference type="Pfam" id="PF04710">
    <property type="entry name" value="Pellino_FHA"/>
    <property type="match status" value="1"/>
</dbReference>
<dbReference type="Pfam" id="PF20723">
    <property type="entry name" value="Pellino_RING"/>
    <property type="match status" value="1"/>
</dbReference>
<dbReference type="InterPro" id="IPR048334">
    <property type="entry name" value="Pellino_FHA"/>
</dbReference>
<dbReference type="InterPro" id="IPR048335">
    <property type="entry name" value="Pellino_RING"/>
</dbReference>
<accession>A0A6G0ZL69</accession>
<evidence type="ECO:0000256" key="2">
    <source>
        <dbReference type="ARBA" id="ARBA00022553"/>
    </source>
</evidence>
<dbReference type="GO" id="GO:0061630">
    <property type="term" value="F:ubiquitin protein ligase activity"/>
    <property type="evidence" value="ECO:0007669"/>
    <property type="project" value="InterPro"/>
</dbReference>
<dbReference type="GO" id="GO:0008592">
    <property type="term" value="P:regulation of Toll signaling pathway"/>
    <property type="evidence" value="ECO:0007669"/>
    <property type="project" value="InterPro"/>
</dbReference>
<name>A0A6G0ZL69_APHCR</name>
<dbReference type="GO" id="GO:0000209">
    <property type="term" value="P:protein polyubiquitination"/>
    <property type="evidence" value="ECO:0007669"/>
    <property type="project" value="InterPro"/>
</dbReference>
<evidence type="ECO:0000259" key="4">
    <source>
        <dbReference type="Pfam" id="PF20723"/>
    </source>
</evidence>
<sequence>MRDPKFKSDATETKKSGIKNENAVKYGELIILGYNGQLTAGDKRRRRSKFVLWKRDIANGIKRSNHYVVPCPQNSHAVLDKNQHSISYTLSRTEAVIVEYVNDETTDMFQIGRSSDSPIDFVVMDTNAEKNAAAINNLPIADSKKTAAASTISRFACRIICDRNNTSIARLYAAGFDSSRNIFLGEKATKWKDGEEIDALTTNGVLVMHPSGKFHKGNTEPGIWLEVSVCGKLFSLRGSRSAQLKGDMIEDSNNILTDGTLIDLCGATLLWRSAEGLNLSPSREYLKKLIERTNRERPTCPVGLYTLVFPHHSEDHAAAVASSELADIKQQPYAYLQCGHVQGRHAWGLNKDSNSRTCPMCLKVGGIAKLSMGIEASFYVQDKEKPDLYAFNPCGHVATEKTVKFWSNVGIPYGTNGFEAFCPFCAKLLEGYPGYVKLIFN</sequence>
<dbReference type="PIRSF" id="PIRSF038886">
    <property type="entry name" value="Pellino"/>
    <property type="match status" value="1"/>
</dbReference>
<evidence type="ECO:0000259" key="3">
    <source>
        <dbReference type="Pfam" id="PF04710"/>
    </source>
</evidence>
<organism evidence="5 6">
    <name type="scientific">Aphis craccivora</name>
    <name type="common">Cowpea aphid</name>
    <dbReference type="NCBI Taxonomy" id="307492"/>
    <lineage>
        <taxon>Eukaryota</taxon>
        <taxon>Metazoa</taxon>
        <taxon>Ecdysozoa</taxon>
        <taxon>Arthropoda</taxon>
        <taxon>Hexapoda</taxon>
        <taxon>Insecta</taxon>
        <taxon>Pterygota</taxon>
        <taxon>Neoptera</taxon>
        <taxon>Paraneoptera</taxon>
        <taxon>Hemiptera</taxon>
        <taxon>Sternorrhyncha</taxon>
        <taxon>Aphidomorpha</taxon>
        <taxon>Aphidoidea</taxon>
        <taxon>Aphididae</taxon>
        <taxon>Aphidini</taxon>
        <taxon>Aphis</taxon>
        <taxon>Aphis</taxon>
    </lineage>
</organism>
<dbReference type="OrthoDB" id="8801906at2759"/>
<protein>
    <submittedName>
        <fullName evidence="5">Protein pellino</fullName>
    </submittedName>
</protein>
<reference evidence="5 6" key="1">
    <citation type="submission" date="2019-08" db="EMBL/GenBank/DDBJ databases">
        <title>Whole genome of Aphis craccivora.</title>
        <authorList>
            <person name="Voronova N.V."/>
            <person name="Shulinski R.S."/>
            <person name="Bandarenka Y.V."/>
            <person name="Zhorov D.G."/>
            <person name="Warner D."/>
        </authorList>
    </citation>
    <scope>NUCLEOTIDE SEQUENCE [LARGE SCALE GENOMIC DNA]</scope>
    <source>
        <strain evidence="5">180601</strain>
        <tissue evidence="5">Whole Body</tissue>
    </source>
</reference>
<feature type="domain" description="Pellino RING" evidence="4">
    <location>
        <begin position="294"/>
        <end position="441"/>
    </location>
</feature>
<comment type="caution">
    <text evidence="5">The sequence shown here is derived from an EMBL/GenBank/DDBJ whole genome shotgun (WGS) entry which is preliminary data.</text>
</comment>
<gene>
    <name evidence="5" type="ORF">FWK35_00001369</name>
</gene>
<proteinExistence type="inferred from homology"/>
<comment type="similarity">
    <text evidence="1">Belongs to the pellino family.</text>
</comment>
<dbReference type="InterPro" id="IPR006800">
    <property type="entry name" value="Pellino_fam"/>
</dbReference>